<sequence length="180" mass="19298">MAVTIDRTAYGLAEELLACFCAALEETTAGAPCRCSLLPGAQVAADLCCDCGNGNGQAWVRVDSMWPTTARWPQRLGEPEKCPINLWAVQLELGAFRCAAKVDNRGRPPSAARLTRDAEIVLDDAAAMRRAISCCFRTADEPKRRLVVGEWRPLGPDGGCVGGFMQVTVKADDCCPEPGP</sequence>
<proteinExistence type="predicted"/>
<dbReference type="EMBL" id="BAAATE010000058">
    <property type="protein sequence ID" value="GAA2699911.1"/>
    <property type="molecule type" value="Genomic_DNA"/>
</dbReference>
<comment type="caution">
    <text evidence="1">The sequence shown here is derived from an EMBL/GenBank/DDBJ whole genome shotgun (WGS) entry which is preliminary data.</text>
</comment>
<gene>
    <name evidence="1" type="ORF">GCM10010412_096750</name>
</gene>
<organism evidence="1 2">
    <name type="scientific">Nonomuraea recticatena</name>
    <dbReference type="NCBI Taxonomy" id="46178"/>
    <lineage>
        <taxon>Bacteria</taxon>
        <taxon>Bacillati</taxon>
        <taxon>Actinomycetota</taxon>
        <taxon>Actinomycetes</taxon>
        <taxon>Streptosporangiales</taxon>
        <taxon>Streptosporangiaceae</taxon>
        <taxon>Nonomuraea</taxon>
    </lineage>
</organism>
<reference evidence="2" key="1">
    <citation type="journal article" date="2019" name="Int. J. Syst. Evol. Microbiol.">
        <title>The Global Catalogue of Microorganisms (GCM) 10K type strain sequencing project: providing services to taxonomists for standard genome sequencing and annotation.</title>
        <authorList>
            <consortium name="The Broad Institute Genomics Platform"/>
            <consortium name="The Broad Institute Genome Sequencing Center for Infectious Disease"/>
            <person name="Wu L."/>
            <person name="Ma J."/>
        </authorList>
    </citation>
    <scope>NUCLEOTIDE SEQUENCE [LARGE SCALE GENOMIC DNA]</scope>
    <source>
        <strain evidence="2">JCM 6835</strain>
    </source>
</reference>
<keyword evidence="2" id="KW-1185">Reference proteome</keyword>
<evidence type="ECO:0000313" key="1">
    <source>
        <dbReference type="EMBL" id="GAA2699911.1"/>
    </source>
</evidence>
<evidence type="ECO:0000313" key="2">
    <source>
        <dbReference type="Proteomes" id="UP001501666"/>
    </source>
</evidence>
<name>A0ABP6FSA8_9ACTN</name>
<protein>
    <submittedName>
        <fullName evidence="1">Uncharacterized protein</fullName>
    </submittedName>
</protein>
<dbReference type="RefSeq" id="WP_346157445.1">
    <property type="nucleotide sequence ID" value="NZ_BAAATE010000058.1"/>
</dbReference>
<accession>A0ABP6FSA8</accession>
<dbReference type="Proteomes" id="UP001501666">
    <property type="component" value="Unassembled WGS sequence"/>
</dbReference>